<dbReference type="Pfam" id="PF07992">
    <property type="entry name" value="Pyr_redox_2"/>
    <property type="match status" value="1"/>
</dbReference>
<evidence type="ECO:0000256" key="1">
    <source>
        <dbReference type="ARBA" id="ARBA00023002"/>
    </source>
</evidence>
<dbReference type="InterPro" id="IPR051691">
    <property type="entry name" value="Metab_Enz_Cyan_OpOx_G3PDH"/>
</dbReference>
<evidence type="ECO:0000313" key="5">
    <source>
        <dbReference type="Proteomes" id="UP000443353"/>
    </source>
</evidence>
<protein>
    <submittedName>
        <fullName evidence="4">NAD(P)-binding protein</fullName>
    </submittedName>
</protein>
<dbReference type="InterPro" id="IPR017224">
    <property type="entry name" value="Opine_Oxase_asu/HCN_bsu"/>
</dbReference>
<organism evidence="4 5">
    <name type="scientific">Massilia cellulosiltytica</name>
    <dbReference type="NCBI Taxonomy" id="2683234"/>
    <lineage>
        <taxon>Bacteria</taxon>
        <taxon>Pseudomonadati</taxon>
        <taxon>Pseudomonadota</taxon>
        <taxon>Betaproteobacteria</taxon>
        <taxon>Burkholderiales</taxon>
        <taxon>Oxalobacteraceae</taxon>
        <taxon>Telluria group</taxon>
        <taxon>Massilia</taxon>
    </lineage>
</organism>
<dbReference type="PRINTS" id="PR00411">
    <property type="entry name" value="PNDRDTASEI"/>
</dbReference>
<dbReference type="SUPFAM" id="SSF51905">
    <property type="entry name" value="FAD/NAD(P)-binding domain"/>
    <property type="match status" value="1"/>
</dbReference>
<dbReference type="PRINTS" id="PR00368">
    <property type="entry name" value="FADPNR"/>
</dbReference>
<dbReference type="GO" id="GO:0016491">
    <property type="term" value="F:oxidoreductase activity"/>
    <property type="evidence" value="ECO:0007669"/>
    <property type="project" value="UniProtKB-KW"/>
</dbReference>
<comment type="caution">
    <text evidence="4">The sequence shown here is derived from an EMBL/GenBank/DDBJ whole genome shotgun (WGS) entry which is preliminary data.</text>
</comment>
<dbReference type="AlphaFoldDB" id="A0A7X3FXZ2"/>
<reference evidence="4 5" key="1">
    <citation type="submission" date="2019-12" db="EMBL/GenBank/DDBJ databases">
        <authorList>
            <person name="Li C."/>
            <person name="Zhao J."/>
        </authorList>
    </citation>
    <scope>NUCLEOTIDE SEQUENCE [LARGE SCALE GENOMIC DNA]</scope>
    <source>
        <strain evidence="4 5">NEAU-DD11</strain>
    </source>
</reference>
<sequence length="445" mass="46983">MPRDRRRPRQPAGVQDDLRGRHDHHHGRRLVKNVVHIVGSGPAGLSAARTALDAGARICLIDDNHAPGGQIWRGGPARWTDARARSAWNTLRGHPGCTVMQDAQVIGCMDSRTLLVETGGRGAAVPFERLVLCSGSRELSLPFPGWTLPGVTGAGGLQALIKGGMPVSGRRVVVAGTGPLLLAAASTALRAGAHVTAIVEHQPWSRLSAFGLGLLSRHGKKFLQAASLFAELRGIPYVTGATLVAATGEDTVRGVVVRTGGKDVEYACDFLAAGFGLVPNTDLARALRCDVVDGAIQVDDAQRTSRTDVWAAGECTGIGGVDKAVAEGRIAALAALGRPPSGRDLPLRRASHAFAALLARTFAPDESLRTMCGPETIVCRCEDVTRARLLPHRDWREAKLATRVGMGPCQGKTCGAACAFLFGWSHEDARTPIMPATARALSDFE</sequence>
<accession>A0A7X3FXZ2</accession>
<gene>
    <name evidence="4" type="ORF">GPY61_07865</name>
</gene>
<dbReference type="PANTHER" id="PTHR42949">
    <property type="entry name" value="ANAEROBIC GLYCEROL-3-PHOSPHATE DEHYDROGENASE SUBUNIT B"/>
    <property type="match status" value="1"/>
</dbReference>
<keyword evidence="1" id="KW-0560">Oxidoreductase</keyword>
<feature type="region of interest" description="Disordered" evidence="2">
    <location>
        <begin position="1"/>
        <end position="25"/>
    </location>
</feature>
<dbReference type="Proteomes" id="UP000443353">
    <property type="component" value="Unassembled WGS sequence"/>
</dbReference>
<feature type="domain" description="FAD/NAD(P)-binding" evidence="3">
    <location>
        <begin position="35"/>
        <end position="328"/>
    </location>
</feature>
<dbReference type="InterPro" id="IPR036188">
    <property type="entry name" value="FAD/NAD-bd_sf"/>
</dbReference>
<dbReference type="EMBL" id="WSES01000002">
    <property type="protein sequence ID" value="MVW59845.1"/>
    <property type="molecule type" value="Genomic_DNA"/>
</dbReference>
<dbReference type="PIRSF" id="PIRSF037495">
    <property type="entry name" value="Opine_OX_OoxA/HcnB"/>
    <property type="match status" value="1"/>
</dbReference>
<evidence type="ECO:0000259" key="3">
    <source>
        <dbReference type="Pfam" id="PF07992"/>
    </source>
</evidence>
<evidence type="ECO:0000313" key="4">
    <source>
        <dbReference type="EMBL" id="MVW59845.1"/>
    </source>
</evidence>
<dbReference type="InterPro" id="IPR041854">
    <property type="entry name" value="BFD-like_2Fe2S-bd_dom_sf"/>
</dbReference>
<dbReference type="InterPro" id="IPR023753">
    <property type="entry name" value="FAD/NAD-binding_dom"/>
</dbReference>
<dbReference type="PANTHER" id="PTHR42949:SF3">
    <property type="entry name" value="ANAEROBIC GLYCEROL-3-PHOSPHATE DEHYDROGENASE SUBUNIT B"/>
    <property type="match status" value="1"/>
</dbReference>
<proteinExistence type="predicted"/>
<keyword evidence="5" id="KW-1185">Reference proteome</keyword>
<dbReference type="Gene3D" id="1.10.10.1100">
    <property type="entry name" value="BFD-like [2Fe-2S]-binding domain"/>
    <property type="match status" value="1"/>
</dbReference>
<dbReference type="Gene3D" id="3.50.50.60">
    <property type="entry name" value="FAD/NAD(P)-binding domain"/>
    <property type="match status" value="2"/>
</dbReference>
<name>A0A7X3FXZ2_9BURK</name>
<evidence type="ECO:0000256" key="2">
    <source>
        <dbReference type="SAM" id="MobiDB-lite"/>
    </source>
</evidence>